<gene>
    <name evidence="8" type="ORF">BTO08_06570</name>
</gene>
<dbReference type="PANTHER" id="PTHR11592:SF78">
    <property type="entry name" value="GLUTATHIONE PEROXIDASE"/>
    <property type="match status" value="1"/>
</dbReference>
<feature type="signal peptide" evidence="6">
    <location>
        <begin position="1"/>
        <end position="32"/>
    </location>
</feature>
<dbReference type="EMBL" id="MSCJ01000001">
    <property type="protein sequence ID" value="PQJ67089.1"/>
    <property type="molecule type" value="Genomic_DNA"/>
</dbReference>
<evidence type="ECO:0000256" key="6">
    <source>
        <dbReference type="SAM" id="SignalP"/>
    </source>
</evidence>
<feature type="domain" description="Thioredoxin" evidence="7">
    <location>
        <begin position="24"/>
        <end position="192"/>
    </location>
</feature>
<dbReference type="PANTHER" id="PTHR11592">
    <property type="entry name" value="GLUTATHIONE PEROXIDASE"/>
    <property type="match status" value="1"/>
</dbReference>
<dbReference type="OrthoDB" id="9785502at2"/>
<sequence>MQVVSNNRFILRLILLVSSILFTSLVTTSANASSCPTLYQSSLKKLNSDEYYDFCQHLTGKVVLVVNTASQCGFTPQFKQLEELYKTYKDSGLVVIGFPSNDFKQDRGSDQQTANICYSNYGVTFPMMTKTSVKGSKANPLYKHLIAQSGKSVGWNFQKYLLNKQGQVVGVFPSSLSPTSNEMVAAIKQQLKM</sequence>
<keyword evidence="2 5" id="KW-0575">Peroxidase</keyword>
<accession>A0A2S7VYA9</accession>
<dbReference type="InterPro" id="IPR036249">
    <property type="entry name" value="Thioredoxin-like_sf"/>
</dbReference>
<dbReference type="AlphaFoldDB" id="A0A2S7VYA9"/>
<dbReference type="InterPro" id="IPR029759">
    <property type="entry name" value="GPX_AS"/>
</dbReference>
<evidence type="ECO:0000313" key="8">
    <source>
        <dbReference type="EMBL" id="PQJ67089.1"/>
    </source>
</evidence>
<comment type="caution">
    <text evidence="8">The sequence shown here is derived from an EMBL/GenBank/DDBJ whole genome shotgun (WGS) entry which is preliminary data.</text>
</comment>
<evidence type="ECO:0000256" key="1">
    <source>
        <dbReference type="ARBA" id="ARBA00006926"/>
    </source>
</evidence>
<reference evidence="8 9" key="1">
    <citation type="submission" date="2016-12" db="EMBL/GenBank/DDBJ databases">
        <title>Diversity of luminous bacteria.</title>
        <authorList>
            <person name="Yoshizawa S."/>
            <person name="Kogure K."/>
        </authorList>
    </citation>
    <scope>NUCLEOTIDE SEQUENCE [LARGE SCALE GENOMIC DNA]</scope>
    <source>
        <strain evidence="8 9">LC1-200</strain>
    </source>
</reference>
<dbReference type="PRINTS" id="PR01011">
    <property type="entry name" value="GLUTPROXDASE"/>
</dbReference>
<feature type="chain" id="PRO_5015641662" description="Glutathione peroxidase" evidence="6">
    <location>
        <begin position="33"/>
        <end position="193"/>
    </location>
</feature>
<keyword evidence="6" id="KW-0732">Signal</keyword>
<comment type="similarity">
    <text evidence="1 5">Belongs to the glutathione peroxidase family.</text>
</comment>
<dbReference type="SUPFAM" id="SSF52833">
    <property type="entry name" value="Thioredoxin-like"/>
    <property type="match status" value="1"/>
</dbReference>
<organism evidence="8 9">
    <name type="scientific">Photobacterium angustum</name>
    <dbReference type="NCBI Taxonomy" id="661"/>
    <lineage>
        <taxon>Bacteria</taxon>
        <taxon>Pseudomonadati</taxon>
        <taxon>Pseudomonadota</taxon>
        <taxon>Gammaproteobacteria</taxon>
        <taxon>Vibrionales</taxon>
        <taxon>Vibrionaceae</taxon>
        <taxon>Photobacterium</taxon>
    </lineage>
</organism>
<dbReference type="Pfam" id="PF00255">
    <property type="entry name" value="GSHPx"/>
    <property type="match status" value="1"/>
</dbReference>
<evidence type="ECO:0000259" key="7">
    <source>
        <dbReference type="PROSITE" id="PS51352"/>
    </source>
</evidence>
<dbReference type="InterPro" id="IPR013766">
    <property type="entry name" value="Thioredoxin_domain"/>
</dbReference>
<keyword evidence="3 5" id="KW-0560">Oxidoreductase</keyword>
<evidence type="ECO:0000256" key="2">
    <source>
        <dbReference type="ARBA" id="ARBA00022559"/>
    </source>
</evidence>
<protein>
    <recommendedName>
        <fullName evidence="5">Glutathione peroxidase</fullName>
    </recommendedName>
</protein>
<dbReference type="PROSITE" id="PS51355">
    <property type="entry name" value="GLUTATHIONE_PEROXID_3"/>
    <property type="match status" value="1"/>
</dbReference>
<evidence type="ECO:0000313" key="9">
    <source>
        <dbReference type="Proteomes" id="UP000238730"/>
    </source>
</evidence>
<dbReference type="RefSeq" id="WP_105060369.1">
    <property type="nucleotide sequence ID" value="NZ_MSCJ01000001.1"/>
</dbReference>
<dbReference type="Proteomes" id="UP000238730">
    <property type="component" value="Unassembled WGS sequence"/>
</dbReference>
<name>A0A2S7VYA9_PHOAN</name>
<proteinExistence type="inferred from homology"/>
<dbReference type="InterPro" id="IPR000889">
    <property type="entry name" value="Glutathione_peroxidase"/>
</dbReference>
<dbReference type="PIRSF" id="PIRSF000303">
    <property type="entry name" value="Glutathion_perox"/>
    <property type="match status" value="1"/>
</dbReference>
<dbReference type="PROSITE" id="PS00460">
    <property type="entry name" value="GLUTATHIONE_PEROXID_1"/>
    <property type="match status" value="1"/>
</dbReference>
<dbReference type="GO" id="GO:0034599">
    <property type="term" value="P:cellular response to oxidative stress"/>
    <property type="evidence" value="ECO:0007669"/>
    <property type="project" value="TreeGrafter"/>
</dbReference>
<dbReference type="Gene3D" id="3.40.30.10">
    <property type="entry name" value="Glutaredoxin"/>
    <property type="match status" value="1"/>
</dbReference>
<dbReference type="CDD" id="cd00340">
    <property type="entry name" value="GSH_Peroxidase"/>
    <property type="match status" value="1"/>
</dbReference>
<dbReference type="GO" id="GO:0004601">
    <property type="term" value="F:peroxidase activity"/>
    <property type="evidence" value="ECO:0007669"/>
    <property type="project" value="UniProtKB-KW"/>
</dbReference>
<evidence type="ECO:0000256" key="4">
    <source>
        <dbReference type="PIRSR" id="PIRSR000303-1"/>
    </source>
</evidence>
<feature type="active site" evidence="4">
    <location>
        <position position="72"/>
    </location>
</feature>
<evidence type="ECO:0000256" key="5">
    <source>
        <dbReference type="RuleBase" id="RU000499"/>
    </source>
</evidence>
<dbReference type="PROSITE" id="PS51352">
    <property type="entry name" value="THIOREDOXIN_2"/>
    <property type="match status" value="1"/>
</dbReference>
<evidence type="ECO:0000256" key="3">
    <source>
        <dbReference type="ARBA" id="ARBA00023002"/>
    </source>
</evidence>